<evidence type="ECO:0000256" key="1">
    <source>
        <dbReference type="PROSITE-ProRule" id="PRU00176"/>
    </source>
</evidence>
<name>A0AAJ5YSM6_9BASI</name>
<dbReference type="PROSITE" id="PS50102">
    <property type="entry name" value="RRM"/>
    <property type="match status" value="1"/>
</dbReference>
<dbReference type="AlphaFoldDB" id="A0AAJ5YSM6"/>
<organism evidence="4 5">
    <name type="scientific">Malassezia yamatoensis</name>
    <dbReference type="NCBI Taxonomy" id="253288"/>
    <lineage>
        <taxon>Eukaryota</taxon>
        <taxon>Fungi</taxon>
        <taxon>Dikarya</taxon>
        <taxon>Basidiomycota</taxon>
        <taxon>Ustilaginomycotina</taxon>
        <taxon>Malasseziomycetes</taxon>
        <taxon>Malasseziales</taxon>
        <taxon>Malasseziaceae</taxon>
        <taxon>Malassezia</taxon>
    </lineage>
</organism>
<dbReference type="SUPFAM" id="SSF54928">
    <property type="entry name" value="RNA-binding domain, RBD"/>
    <property type="match status" value="1"/>
</dbReference>
<dbReference type="Gene3D" id="3.30.70.330">
    <property type="match status" value="1"/>
</dbReference>
<accession>A0AAJ5YSM6</accession>
<protein>
    <recommendedName>
        <fullName evidence="3">RRM domain-containing protein</fullName>
    </recommendedName>
</protein>
<dbReference type="Pfam" id="PF00076">
    <property type="entry name" value="RRM_1"/>
    <property type="match status" value="1"/>
</dbReference>
<feature type="compositionally biased region" description="Basic and acidic residues" evidence="2">
    <location>
        <begin position="30"/>
        <end position="114"/>
    </location>
</feature>
<feature type="region of interest" description="Disordered" evidence="2">
    <location>
        <begin position="196"/>
        <end position="278"/>
    </location>
</feature>
<dbReference type="InterPro" id="IPR000504">
    <property type="entry name" value="RRM_dom"/>
</dbReference>
<feature type="domain" description="RRM" evidence="3">
    <location>
        <begin position="118"/>
        <end position="196"/>
    </location>
</feature>
<feature type="compositionally biased region" description="Basic and acidic residues" evidence="2">
    <location>
        <begin position="1"/>
        <end position="19"/>
    </location>
</feature>
<evidence type="ECO:0000313" key="4">
    <source>
        <dbReference type="EMBL" id="WFC99963.1"/>
    </source>
</evidence>
<gene>
    <name evidence="4" type="ORF">MYAM1_002709</name>
</gene>
<dbReference type="GO" id="GO:0003723">
    <property type="term" value="F:RNA binding"/>
    <property type="evidence" value="ECO:0007669"/>
    <property type="project" value="UniProtKB-UniRule"/>
</dbReference>
<dbReference type="EMBL" id="CP119945">
    <property type="protein sequence ID" value="WFC99963.1"/>
    <property type="molecule type" value="Genomic_DNA"/>
</dbReference>
<keyword evidence="5" id="KW-1185">Reference proteome</keyword>
<dbReference type="InterPro" id="IPR050441">
    <property type="entry name" value="RBM"/>
</dbReference>
<dbReference type="SMART" id="SM00360">
    <property type="entry name" value="RRM"/>
    <property type="match status" value="1"/>
</dbReference>
<evidence type="ECO:0000256" key="2">
    <source>
        <dbReference type="SAM" id="MobiDB-lite"/>
    </source>
</evidence>
<keyword evidence="1" id="KW-0694">RNA-binding</keyword>
<reference evidence="4 5" key="1">
    <citation type="submission" date="2023-03" db="EMBL/GenBank/DDBJ databases">
        <title>Mating type loci evolution in Malassezia.</title>
        <authorList>
            <person name="Coelho M.A."/>
        </authorList>
    </citation>
    <scope>NUCLEOTIDE SEQUENCE [LARGE SCALE GENOMIC DNA]</scope>
    <source>
        <strain evidence="4 5">CBS 9725</strain>
    </source>
</reference>
<dbReference type="PANTHER" id="PTHR48034">
    <property type="entry name" value="TRANSFORMER-2 SEX-DETERMINING PROTEIN-RELATED"/>
    <property type="match status" value="1"/>
</dbReference>
<dbReference type="InterPro" id="IPR012677">
    <property type="entry name" value="Nucleotide-bd_a/b_plait_sf"/>
</dbReference>
<feature type="compositionally biased region" description="Basic and acidic residues" evidence="2">
    <location>
        <begin position="213"/>
        <end position="278"/>
    </location>
</feature>
<evidence type="ECO:0000313" key="5">
    <source>
        <dbReference type="Proteomes" id="UP001219567"/>
    </source>
</evidence>
<feature type="region of interest" description="Disordered" evidence="2">
    <location>
        <begin position="1"/>
        <end position="121"/>
    </location>
</feature>
<proteinExistence type="predicted"/>
<evidence type="ECO:0000259" key="3">
    <source>
        <dbReference type="PROSITE" id="PS50102"/>
    </source>
</evidence>
<dbReference type="Proteomes" id="UP001219567">
    <property type="component" value="Chromosome 3"/>
</dbReference>
<sequence length="278" mass="32029">MFAGDAHDADLPSEREALHADASGNTDQGRGVEDDRMIDRDDPRDGSNRWRRDDPSHEDRRYSRGGPPRRDDRRTQDRRDYGRQDYGRRDTRNRRDFRRDDHAAHADDAGEKESNPGNNLHVSSLARDAQDADLEALFAPHGTVVKAQVVRDPHTNDSRGFGFVTLESVEEATAALNALNGQDFMGRSILVQVARRGRARASTPGQYLGPSKRRGDGRDHGGRRDNFRGYDRERGPRRDYDRPRYDRPRYDRPPRREYSPSREAPRNYEQHGERMHES</sequence>
<dbReference type="InterPro" id="IPR035979">
    <property type="entry name" value="RBD_domain_sf"/>
</dbReference>